<evidence type="ECO:0000313" key="4">
    <source>
        <dbReference type="EMBL" id="MUG32122.1"/>
    </source>
</evidence>
<dbReference type="SMART" id="SM00411">
    <property type="entry name" value="BHL"/>
    <property type="match status" value="1"/>
</dbReference>
<dbReference type="CDD" id="cd13836">
    <property type="entry name" value="IHF_B"/>
    <property type="match status" value="1"/>
</dbReference>
<sequence length="99" mass="11285">MTEVINKSDLIQDVAARCDYMADSDVDNAVREILELLSEKLISNNRIEVRGFGTFCLHHREARQGRNPKTGEMVLVPQKAIPHFKPGKALREGVNHKWM</sequence>
<dbReference type="InterPro" id="IPR000119">
    <property type="entry name" value="Hist_DNA-bd"/>
</dbReference>
<dbReference type="RefSeq" id="WP_011960808.1">
    <property type="nucleotide sequence ID" value="NZ_WFKQ01000003.1"/>
</dbReference>
<dbReference type="PROSITE" id="PS00045">
    <property type="entry name" value="HISTONE_LIKE"/>
    <property type="match status" value="1"/>
</dbReference>
<dbReference type="GO" id="GO:0005829">
    <property type="term" value="C:cytosol"/>
    <property type="evidence" value="ECO:0007669"/>
    <property type="project" value="TreeGrafter"/>
</dbReference>
<dbReference type="InterPro" id="IPR010992">
    <property type="entry name" value="IHF-like_DNA-bd_dom_sf"/>
</dbReference>
<proteinExistence type="inferred from homology"/>
<name>A0A844LZL9_9GAMM</name>
<dbReference type="EMBL" id="WFKQ01000003">
    <property type="protein sequence ID" value="MUG32122.1"/>
    <property type="molecule type" value="Genomic_DNA"/>
</dbReference>
<dbReference type="Proteomes" id="UP000442109">
    <property type="component" value="Unassembled WGS sequence"/>
</dbReference>
<evidence type="ECO:0000256" key="2">
    <source>
        <dbReference type="ARBA" id="ARBA00023125"/>
    </source>
</evidence>
<dbReference type="GO" id="GO:0003677">
    <property type="term" value="F:DNA binding"/>
    <property type="evidence" value="ECO:0007669"/>
    <property type="project" value="UniProtKB-KW"/>
</dbReference>
<dbReference type="NCBIfam" id="NF001222">
    <property type="entry name" value="PRK00199.1"/>
    <property type="match status" value="1"/>
</dbReference>
<reference evidence="4 5" key="1">
    <citation type="journal article" date="2019" name="PLoS ONE">
        <title>Pup mortality in New Zealand sea lions (Phocarctos hookeri) at Enderby Island, Auckland Islands, 2013-18.</title>
        <authorList>
            <person name="Michael S.A."/>
            <person name="Hayman D.T.S."/>
            <person name="Gray R."/>
            <person name="Zhang J."/>
            <person name="Rogers L."/>
            <person name="Roe W.D."/>
        </authorList>
    </citation>
    <scope>NUCLEOTIDE SEQUENCE [LARGE SCALE GENOMIC DNA]</scope>
    <source>
        <strain evidence="4 5">SM868</strain>
    </source>
</reference>
<dbReference type="Pfam" id="PF00216">
    <property type="entry name" value="Bac_DNA_binding"/>
    <property type="match status" value="1"/>
</dbReference>
<dbReference type="SUPFAM" id="SSF47729">
    <property type="entry name" value="IHF-like DNA-binding proteins"/>
    <property type="match status" value="1"/>
</dbReference>
<gene>
    <name evidence="4" type="ORF">GB996_04860</name>
</gene>
<evidence type="ECO:0000256" key="3">
    <source>
        <dbReference type="RuleBase" id="RU003939"/>
    </source>
</evidence>
<comment type="caution">
    <text evidence="4">The sequence shown here is derived from an EMBL/GenBank/DDBJ whole genome shotgun (WGS) entry which is preliminary data.</text>
</comment>
<protein>
    <submittedName>
        <fullName evidence="4">Integration host factor subunit beta</fullName>
    </submittedName>
</protein>
<dbReference type="GO" id="GO:0030527">
    <property type="term" value="F:structural constituent of chromatin"/>
    <property type="evidence" value="ECO:0007669"/>
    <property type="project" value="InterPro"/>
</dbReference>
<evidence type="ECO:0000313" key="5">
    <source>
        <dbReference type="Proteomes" id="UP000442109"/>
    </source>
</evidence>
<dbReference type="InterPro" id="IPR020816">
    <property type="entry name" value="Histone-like_DNA-bd_CS"/>
</dbReference>
<dbReference type="PRINTS" id="PR01727">
    <property type="entry name" value="DNABINDINGHU"/>
</dbReference>
<dbReference type="OrthoDB" id="9804203at2"/>
<accession>A0A844LZL9</accession>
<organism evidence="4 5">
    <name type="scientific">Psychrobacter sanguinis</name>
    <dbReference type="NCBI Taxonomy" id="861445"/>
    <lineage>
        <taxon>Bacteria</taxon>
        <taxon>Pseudomonadati</taxon>
        <taxon>Pseudomonadota</taxon>
        <taxon>Gammaproteobacteria</taxon>
        <taxon>Moraxellales</taxon>
        <taxon>Moraxellaceae</taxon>
        <taxon>Psychrobacter</taxon>
    </lineage>
</organism>
<comment type="similarity">
    <text evidence="1 3">Belongs to the bacterial histone-like protein family.</text>
</comment>
<dbReference type="PANTHER" id="PTHR33175">
    <property type="entry name" value="DNA-BINDING PROTEIN HU"/>
    <property type="match status" value="1"/>
</dbReference>
<dbReference type="AlphaFoldDB" id="A0A844LZL9"/>
<dbReference type="PANTHER" id="PTHR33175:SF5">
    <property type="entry name" value="INTEGRATION HOST FACTOR SUBUNIT BETA"/>
    <property type="match status" value="1"/>
</dbReference>
<keyword evidence="2" id="KW-0238">DNA-binding</keyword>
<keyword evidence="5" id="KW-1185">Reference proteome</keyword>
<dbReference type="Gene3D" id="4.10.520.10">
    <property type="entry name" value="IHF-like DNA-binding proteins"/>
    <property type="match status" value="1"/>
</dbReference>
<evidence type="ECO:0000256" key="1">
    <source>
        <dbReference type="ARBA" id="ARBA00010529"/>
    </source>
</evidence>